<accession>A0ABQ3MXH5</accession>
<dbReference type="EMBL" id="BNDS01000001">
    <property type="protein sequence ID" value="GHH96939.1"/>
    <property type="molecule type" value="Genomic_DNA"/>
</dbReference>
<dbReference type="InterPro" id="IPR036869">
    <property type="entry name" value="J_dom_sf"/>
</dbReference>
<proteinExistence type="predicted"/>
<name>A0ABQ3MXH5_9BACI</name>
<dbReference type="RefSeq" id="WP_191269304.1">
    <property type="nucleotide sequence ID" value="NZ_BNDS01000001.1"/>
</dbReference>
<evidence type="ECO:0000256" key="1">
    <source>
        <dbReference type="ARBA" id="ARBA00022705"/>
    </source>
</evidence>
<organism evidence="4 5">
    <name type="scientific">Neobacillus kokaensis</name>
    <dbReference type="NCBI Taxonomy" id="2759023"/>
    <lineage>
        <taxon>Bacteria</taxon>
        <taxon>Bacillati</taxon>
        <taxon>Bacillota</taxon>
        <taxon>Bacilli</taxon>
        <taxon>Bacillales</taxon>
        <taxon>Bacillaceae</taxon>
        <taxon>Neobacillus</taxon>
    </lineage>
</organism>
<evidence type="ECO:0000313" key="4">
    <source>
        <dbReference type="EMBL" id="GHH96939.1"/>
    </source>
</evidence>
<keyword evidence="1" id="KW-0235">DNA replication</keyword>
<protein>
    <recommendedName>
        <fullName evidence="3">J domain-containing protein</fullName>
    </recommendedName>
</protein>
<gene>
    <name evidence="4" type="ORF">AM1BK_04820</name>
</gene>
<keyword evidence="2" id="KW-0346">Stress response</keyword>
<feature type="domain" description="J" evidence="3">
    <location>
        <begin position="122"/>
        <end position="171"/>
    </location>
</feature>
<dbReference type="CDD" id="cd06257">
    <property type="entry name" value="DnaJ"/>
    <property type="match status" value="1"/>
</dbReference>
<evidence type="ECO:0000256" key="2">
    <source>
        <dbReference type="ARBA" id="ARBA00023016"/>
    </source>
</evidence>
<evidence type="ECO:0000313" key="5">
    <source>
        <dbReference type="Proteomes" id="UP000637074"/>
    </source>
</evidence>
<dbReference type="InterPro" id="IPR001623">
    <property type="entry name" value="DnaJ_domain"/>
</dbReference>
<keyword evidence="5" id="KW-1185">Reference proteome</keyword>
<sequence length="171" mass="19958">MLNLKEATELLKSEGIINSEQDVIRLILNGKLKAKRSKSLNVDYVIHPIDIAAFILKKQIADRSKKYGIDYQQWEKTFQDNKRLKAENEELKVKVRIEQTKVRGLKRMLQAEYALTESPPLAYTDILGLETDTDKDVIKKEFKKLLKALHPDHGGDDRLFRVFYEHYTKVK</sequence>
<dbReference type="SUPFAM" id="SSF46565">
    <property type="entry name" value="Chaperone J-domain"/>
    <property type="match status" value="1"/>
</dbReference>
<dbReference type="Proteomes" id="UP000637074">
    <property type="component" value="Unassembled WGS sequence"/>
</dbReference>
<dbReference type="PROSITE" id="PS50076">
    <property type="entry name" value="DNAJ_2"/>
    <property type="match status" value="1"/>
</dbReference>
<reference evidence="4 5" key="1">
    <citation type="journal article" date="2022" name="Int. J. Syst. Evol. Microbiol.">
        <title>Neobacillus kokaensis sp. nov., isolated from soil.</title>
        <authorList>
            <person name="Yuki K."/>
            <person name="Matsubara H."/>
            <person name="Yamaguchi S."/>
        </authorList>
    </citation>
    <scope>NUCLEOTIDE SEQUENCE [LARGE SCALE GENOMIC DNA]</scope>
    <source>
        <strain evidence="4 5">LOB 377</strain>
    </source>
</reference>
<dbReference type="Gene3D" id="1.10.287.110">
    <property type="entry name" value="DnaJ domain"/>
    <property type="match status" value="1"/>
</dbReference>
<evidence type="ECO:0000259" key="3">
    <source>
        <dbReference type="PROSITE" id="PS50076"/>
    </source>
</evidence>
<comment type="caution">
    <text evidence="4">The sequence shown here is derived from an EMBL/GenBank/DDBJ whole genome shotgun (WGS) entry which is preliminary data.</text>
</comment>